<sequence length="61" mass="7326">MNKNNLSKHIHYNDGQFLMKRHISSQKENNSCKGEAFQIQEEEYALSIDICQRWNREDEEP</sequence>
<name>A0A8A1LAN7_AJEC8</name>
<protein>
    <submittedName>
        <fullName evidence="1">Uncharacterized protein</fullName>
    </submittedName>
</protein>
<dbReference type="Proteomes" id="UP000663419">
    <property type="component" value="Chromosome 1"/>
</dbReference>
<organism evidence="1 2">
    <name type="scientific">Ajellomyces capsulatus (strain H88)</name>
    <name type="common">Darling's disease fungus</name>
    <name type="synonym">Histoplasma capsulatum</name>
    <dbReference type="NCBI Taxonomy" id="544711"/>
    <lineage>
        <taxon>Eukaryota</taxon>
        <taxon>Fungi</taxon>
        <taxon>Dikarya</taxon>
        <taxon>Ascomycota</taxon>
        <taxon>Pezizomycotina</taxon>
        <taxon>Eurotiomycetes</taxon>
        <taxon>Eurotiomycetidae</taxon>
        <taxon>Onygenales</taxon>
        <taxon>Ajellomycetaceae</taxon>
        <taxon>Histoplasma</taxon>
    </lineage>
</organism>
<gene>
    <name evidence="1" type="ORF">I7I53_11522</name>
</gene>
<evidence type="ECO:0000313" key="1">
    <source>
        <dbReference type="EMBL" id="QSS50721.1"/>
    </source>
</evidence>
<reference evidence="1" key="1">
    <citation type="submission" date="2021-01" db="EMBL/GenBank/DDBJ databases">
        <title>Chromosome-level genome assembly of a human fungal pathogen reveals clustering of transcriptionally co-regulated genes.</title>
        <authorList>
            <person name="Voorhies M."/>
            <person name="Cohen S."/>
            <person name="Shea T.P."/>
            <person name="Petrus S."/>
            <person name="Munoz J.F."/>
            <person name="Poplawski S."/>
            <person name="Goldman W.E."/>
            <person name="Michael T."/>
            <person name="Cuomo C.A."/>
            <person name="Sil A."/>
            <person name="Beyhan S."/>
        </authorList>
    </citation>
    <scope>NUCLEOTIDE SEQUENCE</scope>
    <source>
        <strain evidence="1">H88</strain>
    </source>
</reference>
<dbReference type="EMBL" id="CP069102">
    <property type="protein sequence ID" value="QSS50721.1"/>
    <property type="molecule type" value="Genomic_DNA"/>
</dbReference>
<proteinExistence type="predicted"/>
<accession>A0A8A1LAN7</accession>
<dbReference type="AlphaFoldDB" id="A0A8A1LAN7"/>
<dbReference type="VEuPathDB" id="FungiDB:I7I53_11522"/>
<evidence type="ECO:0000313" key="2">
    <source>
        <dbReference type="Proteomes" id="UP000663419"/>
    </source>
</evidence>